<accession>A0A6J4K5P3</accession>
<proteinExistence type="predicted"/>
<sequence>APRRRRGHLPCPRAGGRPPVARPDRPARRRPGL</sequence>
<reference evidence="2" key="1">
    <citation type="submission" date="2020-02" db="EMBL/GenBank/DDBJ databases">
        <authorList>
            <person name="Meier V. D."/>
        </authorList>
    </citation>
    <scope>NUCLEOTIDE SEQUENCE</scope>
    <source>
        <strain evidence="2">AVDCRST_MAG48</strain>
    </source>
</reference>
<dbReference type="EMBL" id="CADCTS010000142">
    <property type="protein sequence ID" value="CAA9296404.1"/>
    <property type="molecule type" value="Genomic_DNA"/>
</dbReference>
<protein>
    <submittedName>
        <fullName evidence="2">Uncharacterized protein</fullName>
    </submittedName>
</protein>
<feature type="non-terminal residue" evidence="2">
    <location>
        <position position="1"/>
    </location>
</feature>
<feature type="region of interest" description="Disordered" evidence="1">
    <location>
        <begin position="1"/>
        <end position="33"/>
    </location>
</feature>
<dbReference type="AlphaFoldDB" id="A0A6J4K5P3"/>
<feature type="non-terminal residue" evidence="2">
    <location>
        <position position="33"/>
    </location>
</feature>
<name>A0A6J4K5P3_9ACTN</name>
<organism evidence="2">
    <name type="scientific">uncultured Friedmanniella sp</name>
    <dbReference type="NCBI Taxonomy" id="335381"/>
    <lineage>
        <taxon>Bacteria</taxon>
        <taxon>Bacillati</taxon>
        <taxon>Actinomycetota</taxon>
        <taxon>Actinomycetes</taxon>
        <taxon>Propionibacteriales</taxon>
        <taxon>Nocardioidaceae</taxon>
        <taxon>Friedmanniella</taxon>
        <taxon>environmental samples</taxon>
    </lineage>
</organism>
<feature type="compositionally biased region" description="Low complexity" evidence="1">
    <location>
        <begin position="10"/>
        <end position="19"/>
    </location>
</feature>
<gene>
    <name evidence="2" type="ORF">AVDCRST_MAG48-975</name>
</gene>
<evidence type="ECO:0000313" key="2">
    <source>
        <dbReference type="EMBL" id="CAA9296404.1"/>
    </source>
</evidence>
<evidence type="ECO:0000256" key="1">
    <source>
        <dbReference type="SAM" id="MobiDB-lite"/>
    </source>
</evidence>